<organism evidence="3 4">
    <name type="scientific">Acanthopleuribacter pedis</name>
    <dbReference type="NCBI Taxonomy" id="442870"/>
    <lineage>
        <taxon>Bacteria</taxon>
        <taxon>Pseudomonadati</taxon>
        <taxon>Acidobacteriota</taxon>
        <taxon>Holophagae</taxon>
        <taxon>Acanthopleuribacterales</taxon>
        <taxon>Acanthopleuribacteraceae</taxon>
        <taxon>Acanthopleuribacter</taxon>
    </lineage>
</organism>
<dbReference type="AlphaFoldDB" id="A0A8J7U6J5"/>
<dbReference type="RefSeq" id="WP_207860390.1">
    <property type="nucleotide sequence ID" value="NZ_JAFREP010000017.1"/>
</dbReference>
<evidence type="ECO:0000313" key="3">
    <source>
        <dbReference type="EMBL" id="MBO1320436.1"/>
    </source>
</evidence>
<dbReference type="Proteomes" id="UP000664417">
    <property type="component" value="Unassembled WGS sequence"/>
</dbReference>
<accession>A0A8J7U6J5</accession>
<keyword evidence="2" id="KW-0472">Membrane</keyword>
<keyword evidence="2" id="KW-1133">Transmembrane helix</keyword>
<dbReference type="Gene3D" id="3.90.70.10">
    <property type="entry name" value="Cysteine proteinases"/>
    <property type="match status" value="1"/>
</dbReference>
<reference evidence="3" key="1">
    <citation type="submission" date="2021-03" db="EMBL/GenBank/DDBJ databases">
        <authorList>
            <person name="Wang G."/>
        </authorList>
    </citation>
    <scope>NUCLEOTIDE SEQUENCE</scope>
    <source>
        <strain evidence="3">KCTC 12899</strain>
    </source>
</reference>
<name>A0A8J7U6J5_9BACT</name>
<sequence length="254" mass="28645">MEKEPRPLKDPYIENGYLFQQRKGRKRKLIALFLCCLIPVCYFVGPPDSGPNRRSGKYYASDAQQKPSALPNPIQGENQTEGHTCGLHSLSAIYKSYSLDPAAADLRFRLGVDRRANPFDATTLGTVQPDILRVVHQDGFATAVLDLQDPVPARRHLQNHLESGHYALTLIRRRQSGNLHWVVISAWLDNELTVVDSLTPQPYTEPVDDFMTNHVLSVMLLQPAVEDASRSIFGNNMRGIQEMKDTYQRMGQTN</sequence>
<feature type="transmembrane region" description="Helical" evidence="2">
    <location>
        <begin position="29"/>
        <end position="45"/>
    </location>
</feature>
<dbReference type="EMBL" id="JAFREP010000017">
    <property type="protein sequence ID" value="MBO1320436.1"/>
    <property type="molecule type" value="Genomic_DNA"/>
</dbReference>
<keyword evidence="2" id="KW-0812">Transmembrane</keyword>
<keyword evidence="4" id="KW-1185">Reference proteome</keyword>
<protein>
    <recommendedName>
        <fullName evidence="5">Peptidase C39 domain-containing protein</fullName>
    </recommendedName>
</protein>
<evidence type="ECO:0000313" key="4">
    <source>
        <dbReference type="Proteomes" id="UP000664417"/>
    </source>
</evidence>
<feature type="region of interest" description="Disordered" evidence="1">
    <location>
        <begin position="51"/>
        <end position="80"/>
    </location>
</feature>
<comment type="caution">
    <text evidence="3">The sequence shown here is derived from an EMBL/GenBank/DDBJ whole genome shotgun (WGS) entry which is preliminary data.</text>
</comment>
<gene>
    <name evidence="3" type="ORF">J3U88_18315</name>
</gene>
<evidence type="ECO:0008006" key="5">
    <source>
        <dbReference type="Google" id="ProtNLM"/>
    </source>
</evidence>
<proteinExistence type="predicted"/>
<evidence type="ECO:0000256" key="2">
    <source>
        <dbReference type="SAM" id="Phobius"/>
    </source>
</evidence>
<evidence type="ECO:0000256" key="1">
    <source>
        <dbReference type="SAM" id="MobiDB-lite"/>
    </source>
</evidence>